<keyword evidence="8" id="KW-1185">Reference proteome</keyword>
<keyword evidence="3 5" id="KW-1133">Transmembrane helix</keyword>
<evidence type="ECO:0000256" key="5">
    <source>
        <dbReference type="SAM" id="Phobius"/>
    </source>
</evidence>
<organism evidence="7 8">
    <name type="scientific">Pandoraea anhela</name>
    <dbReference type="NCBI Taxonomy" id="2508295"/>
    <lineage>
        <taxon>Bacteria</taxon>
        <taxon>Pseudomonadati</taxon>
        <taxon>Pseudomonadota</taxon>
        <taxon>Betaproteobacteria</taxon>
        <taxon>Burkholderiales</taxon>
        <taxon>Burkholderiaceae</taxon>
        <taxon>Pandoraea</taxon>
    </lineage>
</organism>
<evidence type="ECO:0000256" key="1">
    <source>
        <dbReference type="ARBA" id="ARBA00004127"/>
    </source>
</evidence>
<gene>
    <name evidence="7" type="ORF">PAN31108_03706</name>
</gene>
<feature type="domain" description="DUF1232" evidence="6">
    <location>
        <begin position="37"/>
        <end position="72"/>
    </location>
</feature>
<feature type="transmembrane region" description="Helical" evidence="5">
    <location>
        <begin position="58"/>
        <end position="82"/>
    </location>
</feature>
<dbReference type="EMBL" id="CABPSB010000014">
    <property type="protein sequence ID" value="VVE32498.1"/>
    <property type="molecule type" value="Genomic_DNA"/>
</dbReference>
<keyword evidence="4 5" id="KW-0472">Membrane</keyword>
<evidence type="ECO:0000256" key="4">
    <source>
        <dbReference type="ARBA" id="ARBA00023136"/>
    </source>
</evidence>
<evidence type="ECO:0000259" key="6">
    <source>
        <dbReference type="Pfam" id="PF06803"/>
    </source>
</evidence>
<name>A0A5E4X8D8_9BURK</name>
<evidence type="ECO:0000256" key="3">
    <source>
        <dbReference type="ARBA" id="ARBA00022989"/>
    </source>
</evidence>
<proteinExistence type="predicted"/>
<dbReference type="Proteomes" id="UP000406256">
    <property type="component" value="Unassembled WGS sequence"/>
</dbReference>
<reference evidence="7 8" key="1">
    <citation type="submission" date="2019-08" db="EMBL/GenBank/DDBJ databases">
        <authorList>
            <person name="Peeters C."/>
        </authorList>
    </citation>
    <scope>NUCLEOTIDE SEQUENCE [LARGE SCALE GENOMIC DNA]</scope>
    <source>
        <strain evidence="7 8">LMG 31108</strain>
    </source>
</reference>
<dbReference type="GO" id="GO:0012505">
    <property type="term" value="C:endomembrane system"/>
    <property type="evidence" value="ECO:0007669"/>
    <property type="project" value="UniProtKB-SubCell"/>
</dbReference>
<evidence type="ECO:0000256" key="2">
    <source>
        <dbReference type="ARBA" id="ARBA00022692"/>
    </source>
</evidence>
<evidence type="ECO:0000313" key="7">
    <source>
        <dbReference type="EMBL" id="VVE32498.1"/>
    </source>
</evidence>
<feature type="transmembrane region" description="Helical" evidence="5">
    <location>
        <begin position="102"/>
        <end position="126"/>
    </location>
</feature>
<dbReference type="InterPro" id="IPR010652">
    <property type="entry name" value="DUF1232"/>
</dbReference>
<protein>
    <submittedName>
        <fullName evidence="7">Membrane protein</fullName>
    </submittedName>
</protein>
<evidence type="ECO:0000313" key="8">
    <source>
        <dbReference type="Proteomes" id="UP000406256"/>
    </source>
</evidence>
<dbReference type="AlphaFoldDB" id="A0A5E4X8D8"/>
<accession>A0A5E4X8D8</accession>
<comment type="subcellular location">
    <subcellularLocation>
        <location evidence="1">Endomembrane system</location>
        <topology evidence="1">Multi-pass membrane protein</topology>
    </subcellularLocation>
</comment>
<feature type="transmembrane region" description="Helical" evidence="5">
    <location>
        <begin position="35"/>
        <end position="52"/>
    </location>
</feature>
<sequence>MDKRTLMGTLKAWARTIKRDAHVLYLAARDPRVPWYVKALALFVAGYALSPIDLIPDFIPAIGLLDDAVLVPVGILIVIRLIPPQVVAEHRATAAAAAQRPVSRLAAVVVAIVWGLGVAACAWFAYRHVAG</sequence>
<dbReference type="Pfam" id="PF06803">
    <property type="entry name" value="DUF1232"/>
    <property type="match status" value="1"/>
</dbReference>
<keyword evidence="2 5" id="KW-0812">Transmembrane</keyword>